<comment type="caution">
    <text evidence="1">The sequence shown here is derived from an EMBL/GenBank/DDBJ whole genome shotgun (WGS) entry which is preliminary data.</text>
</comment>
<dbReference type="AlphaFoldDB" id="A0A423H2I0"/>
<reference evidence="1 2" key="1">
    <citation type="submission" date="2016-10" db="EMBL/GenBank/DDBJ databases">
        <title>Comparative genome analysis of multiple Pseudomonas spp. focuses on biocontrol and plant growth promoting traits.</title>
        <authorList>
            <person name="Tao X.-Y."/>
            <person name="Taylor C.G."/>
        </authorList>
    </citation>
    <scope>NUCLEOTIDE SEQUENCE [LARGE SCALE GENOMIC DNA]</scope>
    <source>
        <strain evidence="1 2">37D10</strain>
    </source>
</reference>
<protein>
    <submittedName>
        <fullName evidence="1">Uncharacterized protein</fullName>
    </submittedName>
</protein>
<organism evidence="1 2">
    <name type="scientific">Pseudomonas brassicacearum</name>
    <dbReference type="NCBI Taxonomy" id="930166"/>
    <lineage>
        <taxon>Bacteria</taxon>
        <taxon>Pseudomonadati</taxon>
        <taxon>Pseudomonadota</taxon>
        <taxon>Gammaproteobacteria</taxon>
        <taxon>Pseudomonadales</taxon>
        <taxon>Pseudomonadaceae</taxon>
        <taxon>Pseudomonas</taxon>
    </lineage>
</organism>
<name>A0A423H2I0_9PSED</name>
<evidence type="ECO:0000313" key="2">
    <source>
        <dbReference type="Proteomes" id="UP000284684"/>
    </source>
</evidence>
<dbReference type="EMBL" id="MOBI01000001">
    <property type="protein sequence ID" value="RON06393.1"/>
    <property type="molecule type" value="Genomic_DNA"/>
</dbReference>
<evidence type="ECO:0000313" key="1">
    <source>
        <dbReference type="EMBL" id="RON06393.1"/>
    </source>
</evidence>
<accession>A0A423H2I0</accession>
<gene>
    <name evidence="1" type="ORF">BK658_00145</name>
</gene>
<dbReference type="Proteomes" id="UP000284684">
    <property type="component" value="Unassembled WGS sequence"/>
</dbReference>
<proteinExistence type="predicted"/>
<sequence>MQRLLKGDFGLDVQFAMAPQFELNNELDIPEVTAKNYWRATRLREWGWEQIVNGRCEKFPPSELLL</sequence>